<sequence>MHLRPKVVEGRMSAELRRQLREEAHPICAISGATPHHAQLAEAAGFRLFFHSGSQSAATILGLPDAGLMTLTEAVDNLRRICQSVTIPVVADCETGFGNVINTTRAVHEFITAGVAGFFLEDQVFPKRCGFTAGVEVIPIPEAVGKYRAAVAERDRLDPDVVVIARTDSRAAVGGSVDEVLRRCEAYLEAGVDMLMVVALQTREEMRSVMEAFPGTPIYINAGAVRPLLTHAEYAAMGVATYNISVAKVAQIMMERFLDDCRQRGADAFNDFMASNTATGRSTLGYLSLTGFPAVVEIERAFLPAEAMAKYDTSLADYDPRKGRAVEAERS</sequence>
<dbReference type="InterPro" id="IPR015813">
    <property type="entry name" value="Pyrv/PenolPyrv_kinase-like_dom"/>
</dbReference>
<dbReference type="EMBL" id="CP016620">
    <property type="protein sequence ID" value="ANY85277.1"/>
    <property type="molecule type" value="Genomic_DNA"/>
</dbReference>
<dbReference type="InterPro" id="IPR039556">
    <property type="entry name" value="ICL/PEPM"/>
</dbReference>
<evidence type="ECO:0000313" key="1">
    <source>
        <dbReference type="EMBL" id="ANY85277.1"/>
    </source>
</evidence>
<dbReference type="CDD" id="cd00377">
    <property type="entry name" value="ICL_PEPM"/>
    <property type="match status" value="1"/>
</dbReference>
<reference evidence="1" key="1">
    <citation type="submission" date="2016-07" db="EMBL/GenBank/DDBJ databases">
        <title>Microvirga ossetica sp. nov. a new species of rhizobia isolated from root nodules of the legume species Vicia alpestris Steven originated from North Ossetia region in the Caucasus.</title>
        <authorList>
            <person name="Safronova V.I."/>
            <person name="Kuznetsova I.G."/>
            <person name="Sazanova A.L."/>
            <person name="Belimov A."/>
            <person name="Andronov E."/>
            <person name="Osledkin Y.S."/>
            <person name="Onishchuk O.P."/>
            <person name="Kurchak O.N."/>
            <person name="Shaposhnikov A.I."/>
            <person name="Willems A."/>
            <person name="Tikhonovich I.A."/>
        </authorList>
    </citation>
    <scope>NUCLEOTIDE SEQUENCE [LARGE SCALE GENOMIC DNA]</scope>
    <source>
        <strain evidence="1">V5/3M</strain>
        <plasmid evidence="1">unnamed4</plasmid>
    </source>
</reference>
<dbReference type="AlphaFoldDB" id="A0A1B2EZC1"/>
<organism evidence="1">
    <name type="scientific">Microvirga ossetica</name>
    <dbReference type="NCBI Taxonomy" id="1882682"/>
    <lineage>
        <taxon>Bacteria</taxon>
        <taxon>Pseudomonadati</taxon>
        <taxon>Pseudomonadota</taxon>
        <taxon>Alphaproteobacteria</taxon>
        <taxon>Hyphomicrobiales</taxon>
        <taxon>Methylobacteriaceae</taxon>
        <taxon>Microvirga</taxon>
    </lineage>
</organism>
<protein>
    <recommendedName>
        <fullName evidence="2">Carboxyvinyl-carboxyphosphonate phosphorylmutase</fullName>
    </recommendedName>
</protein>
<keyword evidence="1" id="KW-0614">Plasmid</keyword>
<dbReference type="OrthoDB" id="9771433at2"/>
<evidence type="ECO:0008006" key="2">
    <source>
        <dbReference type="Google" id="ProtNLM"/>
    </source>
</evidence>
<dbReference type="InterPro" id="IPR040442">
    <property type="entry name" value="Pyrv_kinase-like_dom_sf"/>
</dbReference>
<dbReference type="GO" id="GO:0016833">
    <property type="term" value="F:oxo-acid-lyase activity"/>
    <property type="evidence" value="ECO:0007669"/>
    <property type="project" value="UniProtKB-ARBA"/>
</dbReference>
<gene>
    <name evidence="1" type="ORF">BB934_44720</name>
</gene>
<accession>A0A1B2EZC1</accession>
<dbReference type="PANTHER" id="PTHR42905">
    <property type="entry name" value="PHOSPHOENOLPYRUVATE CARBOXYLASE"/>
    <property type="match status" value="1"/>
</dbReference>
<dbReference type="KEGG" id="moc:BB934_44720"/>
<dbReference type="SUPFAM" id="SSF51621">
    <property type="entry name" value="Phosphoenolpyruvate/pyruvate domain"/>
    <property type="match status" value="1"/>
</dbReference>
<geneLocation type="plasmid" evidence="1">
    <name>unnamed4</name>
</geneLocation>
<dbReference type="Pfam" id="PF13714">
    <property type="entry name" value="PEP_mutase"/>
    <property type="match status" value="1"/>
</dbReference>
<name>A0A1B2EZC1_9HYPH</name>
<dbReference type="Gene3D" id="3.20.20.60">
    <property type="entry name" value="Phosphoenolpyruvate-binding domains"/>
    <property type="match status" value="1"/>
</dbReference>
<dbReference type="RefSeq" id="WP_099516060.1">
    <property type="nucleotide sequence ID" value="NZ_CP016620.1"/>
</dbReference>
<proteinExistence type="predicted"/>
<dbReference type="PANTHER" id="PTHR42905:SF5">
    <property type="entry name" value="CARBOXYVINYL-CARBOXYPHOSPHONATE PHOSPHORYLMUTASE, CHLOROPLASTIC"/>
    <property type="match status" value="1"/>
</dbReference>